<feature type="transmembrane region" description="Helical" evidence="2">
    <location>
        <begin position="160"/>
        <end position="177"/>
    </location>
</feature>
<keyword evidence="1" id="KW-0997">Cell inner membrane</keyword>
<evidence type="ECO:0000259" key="3">
    <source>
        <dbReference type="Pfam" id="PF06808"/>
    </source>
</evidence>
<dbReference type="InterPro" id="IPR011853">
    <property type="entry name" value="TRAP_DctM-Dct_fused"/>
</dbReference>
<feature type="transmembrane region" description="Helical" evidence="2">
    <location>
        <begin position="370"/>
        <end position="391"/>
    </location>
</feature>
<keyword evidence="2" id="KW-0472">Membrane</keyword>
<feature type="transmembrane region" description="Helical" evidence="2">
    <location>
        <begin position="668"/>
        <end position="685"/>
    </location>
</feature>
<dbReference type="InterPro" id="IPR010656">
    <property type="entry name" value="DctM"/>
</dbReference>
<dbReference type="GO" id="GO:0005886">
    <property type="term" value="C:plasma membrane"/>
    <property type="evidence" value="ECO:0007669"/>
    <property type="project" value="UniProtKB-SubCell"/>
</dbReference>
<keyword evidence="5" id="KW-1185">Reference proteome</keyword>
<dbReference type="AlphaFoldDB" id="A0A4R6WSK3"/>
<feature type="domain" description="TRAP C4-dicarboxylate transport system permease DctM subunit" evidence="3">
    <location>
        <begin position="148"/>
        <end position="612"/>
    </location>
</feature>
<dbReference type="OrthoDB" id="9759894at2"/>
<feature type="transmembrane region" description="Helical" evidence="2">
    <location>
        <begin position="323"/>
        <end position="350"/>
    </location>
</feature>
<organism evidence="4 5">
    <name type="scientific">Dongia mobilis</name>
    <dbReference type="NCBI Taxonomy" id="578943"/>
    <lineage>
        <taxon>Bacteria</taxon>
        <taxon>Pseudomonadati</taxon>
        <taxon>Pseudomonadota</taxon>
        <taxon>Alphaproteobacteria</taxon>
        <taxon>Rhodospirillales</taxon>
        <taxon>Dongiaceae</taxon>
        <taxon>Dongia</taxon>
    </lineage>
</organism>
<dbReference type="EMBL" id="SNYW01000002">
    <property type="protein sequence ID" value="TDQ85428.1"/>
    <property type="molecule type" value="Genomic_DNA"/>
</dbReference>
<feature type="transmembrane region" description="Helical" evidence="2">
    <location>
        <begin position="398"/>
        <end position="417"/>
    </location>
</feature>
<feature type="transmembrane region" description="Helical" evidence="2">
    <location>
        <begin position="562"/>
        <end position="582"/>
    </location>
</feature>
<dbReference type="Proteomes" id="UP000295783">
    <property type="component" value="Unassembled WGS sequence"/>
</dbReference>
<evidence type="ECO:0000256" key="1">
    <source>
        <dbReference type="RuleBase" id="RU369079"/>
    </source>
</evidence>
<feature type="transmembrane region" description="Helical" evidence="2">
    <location>
        <begin position="206"/>
        <end position="228"/>
    </location>
</feature>
<sequence length="697" mass="73890">MTRKLPHDKQQDDSRHLSADELQQIEEKFDPELRFRKLGPALAVLAGLILFLLSCYHFYTAGFGIPRATTHRGLHLAVTLFLAFLSFSAFARRAPKPGLLAPLGLPLIDWLLALAGAVAALYVPWIYDQLAFRVGDPLAIDIVMGTILILVLLEATRRSMGWPLPVIALLFIAYAYFGQSMPGVLVHPGASWSNIVNHLYLTSQGIYGTALGVIATYVFHFVLFGVMATRIGLGQLFIDVASALAGRYSGGPAKVSVLSSALLGSISGSSIANTVTTGALTIPAMIRVGYPRHFAAAVEAAASTGGQITPPVMGAVAFLMIEYLGLPLTTILTAALVPAFMHFFGVLMQVHLEAKRLGLRGLSRDEIPNAWRVLKAGWLSLLPLLLLIGVLLSGRTPFAAAFWAITACIAVLIWQSVSAGGWRNGLRAAAHGVFEGFVLGAKQSISVTAAAALVGVVIGVVTLTGVGFKIAYMVTGLAAEWATSISALLAFLPFDVMSVPTLTLLFTLLLTAIVCVLMGCGIPTTANYIIMVAVAAPILGLLGVEPLVAHFFVFYYGVLADITPPVALAAYAAAGIAGANAFKAGNTAFRLGMGKVLVPFVFAFSPSLLLVTDGFTWQAFALAVTGAILGIWSLSAAVSKWLFGPLYGFERLLLVIAALLLIAPHLPSTLVGVALMLLVALRQWLGRARRHGSRSRP</sequence>
<feature type="transmembrane region" description="Helical" evidence="2">
    <location>
        <begin position="504"/>
        <end position="522"/>
    </location>
</feature>
<dbReference type="PANTHER" id="PTHR43849:SF2">
    <property type="entry name" value="BLL3936 PROTEIN"/>
    <property type="match status" value="1"/>
</dbReference>
<feature type="transmembrane region" description="Helical" evidence="2">
    <location>
        <begin position="594"/>
        <end position="611"/>
    </location>
</feature>
<evidence type="ECO:0000313" key="4">
    <source>
        <dbReference type="EMBL" id="TDQ85428.1"/>
    </source>
</evidence>
<feature type="transmembrane region" description="Helical" evidence="2">
    <location>
        <begin position="444"/>
        <end position="463"/>
    </location>
</feature>
<evidence type="ECO:0000256" key="2">
    <source>
        <dbReference type="SAM" id="Phobius"/>
    </source>
</evidence>
<feature type="transmembrane region" description="Helical" evidence="2">
    <location>
        <begin position="529"/>
        <end position="556"/>
    </location>
</feature>
<comment type="function">
    <text evidence="1">Part of the tripartite ATP-independent periplasmic (TRAP) transport system.</text>
</comment>
<dbReference type="Pfam" id="PF06808">
    <property type="entry name" value="DctM"/>
    <property type="match status" value="1"/>
</dbReference>
<reference evidence="4 5" key="1">
    <citation type="submission" date="2019-03" db="EMBL/GenBank/DDBJ databases">
        <title>Genomic Encyclopedia of Type Strains, Phase III (KMG-III): the genomes of soil and plant-associated and newly described type strains.</title>
        <authorList>
            <person name="Whitman W."/>
        </authorList>
    </citation>
    <scope>NUCLEOTIDE SEQUENCE [LARGE SCALE GENOMIC DNA]</scope>
    <source>
        <strain evidence="4 5">CGMCC 1.7660</strain>
    </source>
</reference>
<feature type="transmembrane region" description="Helical" evidence="2">
    <location>
        <begin position="38"/>
        <end position="59"/>
    </location>
</feature>
<protein>
    <submittedName>
        <fullName evidence="4">TRAP transporter 4TM/12TM fusion protein</fullName>
    </submittedName>
</protein>
<keyword evidence="1" id="KW-1003">Cell membrane</keyword>
<gene>
    <name evidence="4" type="ORF">A8950_0213</name>
</gene>
<keyword evidence="2" id="KW-1133">Transmembrane helix</keyword>
<comment type="caution">
    <text evidence="4">The sequence shown here is derived from an EMBL/GenBank/DDBJ whole genome shotgun (WGS) entry which is preliminary data.</text>
</comment>
<feature type="transmembrane region" description="Helical" evidence="2">
    <location>
        <begin position="74"/>
        <end position="91"/>
    </location>
</feature>
<feature type="transmembrane region" description="Helical" evidence="2">
    <location>
        <begin position="617"/>
        <end position="634"/>
    </location>
</feature>
<comment type="subcellular location">
    <subcellularLocation>
        <location evidence="1">Cell inner membrane</location>
        <topology evidence="1">Multi-pass membrane protein</topology>
    </subcellularLocation>
</comment>
<accession>A0A4R6WSK3</accession>
<keyword evidence="2" id="KW-0812">Transmembrane</keyword>
<proteinExistence type="predicted"/>
<name>A0A4R6WSK3_9PROT</name>
<dbReference type="NCBIfam" id="TIGR02123">
    <property type="entry name" value="TRAP_fused"/>
    <property type="match status" value="1"/>
</dbReference>
<dbReference type="RefSeq" id="WP_133611637.1">
    <property type="nucleotide sequence ID" value="NZ_SNYW01000002.1"/>
</dbReference>
<evidence type="ECO:0000313" key="5">
    <source>
        <dbReference type="Proteomes" id="UP000295783"/>
    </source>
</evidence>
<dbReference type="GO" id="GO:0022857">
    <property type="term" value="F:transmembrane transporter activity"/>
    <property type="evidence" value="ECO:0007669"/>
    <property type="project" value="UniProtKB-UniRule"/>
</dbReference>
<feature type="transmembrane region" description="Helical" evidence="2">
    <location>
        <begin position="641"/>
        <end position="662"/>
    </location>
</feature>
<feature type="transmembrane region" description="Helical" evidence="2">
    <location>
        <begin position="103"/>
        <end position="125"/>
    </location>
</feature>
<feature type="transmembrane region" description="Helical" evidence="2">
    <location>
        <begin position="137"/>
        <end position="153"/>
    </location>
</feature>
<feature type="transmembrane region" description="Helical" evidence="2">
    <location>
        <begin position="470"/>
        <end position="492"/>
    </location>
</feature>
<dbReference type="PANTHER" id="PTHR43849">
    <property type="entry name" value="BLL3936 PROTEIN"/>
    <property type="match status" value="1"/>
</dbReference>
<keyword evidence="1" id="KW-0813">Transport</keyword>